<sequence length="78" mass="8651">MVEGSERCMAIAQFRIKSNARTFKATPVRPEMSLFWKQFQTFCATARRALAATSQCIALYADGSNSKGNKVLSVFVVL</sequence>
<name>A0AAN8N7J7_9PEZI</name>
<keyword evidence="2" id="KW-1185">Reference proteome</keyword>
<dbReference type="EMBL" id="JAVHNR010000003">
    <property type="protein sequence ID" value="KAK6347535.1"/>
    <property type="molecule type" value="Genomic_DNA"/>
</dbReference>
<organism evidence="1 2">
    <name type="scientific">Orbilia javanica</name>
    <dbReference type="NCBI Taxonomy" id="47235"/>
    <lineage>
        <taxon>Eukaryota</taxon>
        <taxon>Fungi</taxon>
        <taxon>Dikarya</taxon>
        <taxon>Ascomycota</taxon>
        <taxon>Pezizomycotina</taxon>
        <taxon>Orbiliomycetes</taxon>
        <taxon>Orbiliales</taxon>
        <taxon>Orbiliaceae</taxon>
        <taxon>Orbilia</taxon>
    </lineage>
</organism>
<proteinExistence type="predicted"/>
<accession>A0AAN8N7J7</accession>
<gene>
    <name evidence="1" type="ORF">TWF718_005375</name>
</gene>
<reference evidence="1 2" key="1">
    <citation type="submission" date="2019-10" db="EMBL/GenBank/DDBJ databases">
        <authorList>
            <person name="Palmer J.M."/>
        </authorList>
    </citation>
    <scope>NUCLEOTIDE SEQUENCE [LARGE SCALE GENOMIC DNA]</scope>
    <source>
        <strain evidence="1 2">TWF718</strain>
    </source>
</reference>
<comment type="caution">
    <text evidence="1">The sequence shown here is derived from an EMBL/GenBank/DDBJ whole genome shotgun (WGS) entry which is preliminary data.</text>
</comment>
<evidence type="ECO:0000313" key="2">
    <source>
        <dbReference type="Proteomes" id="UP001313282"/>
    </source>
</evidence>
<dbReference type="Proteomes" id="UP001313282">
    <property type="component" value="Unassembled WGS sequence"/>
</dbReference>
<dbReference type="AlphaFoldDB" id="A0AAN8N7J7"/>
<evidence type="ECO:0000313" key="1">
    <source>
        <dbReference type="EMBL" id="KAK6347535.1"/>
    </source>
</evidence>
<protein>
    <submittedName>
        <fullName evidence="1">Uncharacterized protein</fullName>
    </submittedName>
</protein>